<dbReference type="EMBL" id="CP111017">
    <property type="protein sequence ID" value="WAR07236.1"/>
    <property type="molecule type" value="Genomic_DNA"/>
</dbReference>
<proteinExistence type="predicted"/>
<evidence type="ECO:0000313" key="2">
    <source>
        <dbReference type="Proteomes" id="UP001164746"/>
    </source>
</evidence>
<organism evidence="1 2">
    <name type="scientific">Mya arenaria</name>
    <name type="common">Soft-shell clam</name>
    <dbReference type="NCBI Taxonomy" id="6604"/>
    <lineage>
        <taxon>Eukaryota</taxon>
        <taxon>Metazoa</taxon>
        <taxon>Spiralia</taxon>
        <taxon>Lophotrochozoa</taxon>
        <taxon>Mollusca</taxon>
        <taxon>Bivalvia</taxon>
        <taxon>Autobranchia</taxon>
        <taxon>Heteroconchia</taxon>
        <taxon>Euheterodonta</taxon>
        <taxon>Imparidentia</taxon>
        <taxon>Neoheterodontei</taxon>
        <taxon>Myida</taxon>
        <taxon>Myoidea</taxon>
        <taxon>Myidae</taxon>
        <taxon>Mya</taxon>
    </lineage>
</organism>
<protein>
    <submittedName>
        <fullName evidence="1">Uncharacterized protein</fullName>
    </submittedName>
</protein>
<accession>A0ABY7EEH2</accession>
<dbReference type="Proteomes" id="UP001164746">
    <property type="component" value="Chromosome 6"/>
</dbReference>
<evidence type="ECO:0000313" key="1">
    <source>
        <dbReference type="EMBL" id="WAR07236.1"/>
    </source>
</evidence>
<reference evidence="1" key="1">
    <citation type="submission" date="2022-11" db="EMBL/GenBank/DDBJ databases">
        <title>Centuries of genome instability and evolution in soft-shell clam transmissible cancer (bioRxiv).</title>
        <authorList>
            <person name="Hart S.F.M."/>
            <person name="Yonemitsu M.A."/>
            <person name="Giersch R.M."/>
            <person name="Beal B.F."/>
            <person name="Arriagada G."/>
            <person name="Davis B.W."/>
            <person name="Ostrander E.A."/>
            <person name="Goff S.P."/>
            <person name="Metzger M.J."/>
        </authorList>
    </citation>
    <scope>NUCLEOTIDE SEQUENCE</scope>
    <source>
        <strain evidence="1">MELC-2E11</strain>
        <tissue evidence="1">Siphon/mantle</tissue>
    </source>
</reference>
<keyword evidence="2" id="KW-1185">Reference proteome</keyword>
<gene>
    <name evidence="1" type="ORF">MAR_017194</name>
</gene>
<feature type="non-terminal residue" evidence="1">
    <location>
        <position position="76"/>
    </location>
</feature>
<sequence length="76" mass="8475">MDNIVVSFDGRFGSGQAYVAFSRARTLAGLYIINLDITKLTINKRCYAEDIEGLPDVLVDKISLLPDLLKESRARN</sequence>
<name>A0ABY7EEH2_MYAAR</name>